<keyword evidence="11" id="KW-1185">Reference proteome</keyword>
<proteinExistence type="predicted"/>
<dbReference type="GO" id="GO:0046872">
    <property type="term" value="F:metal ion binding"/>
    <property type="evidence" value="ECO:0007669"/>
    <property type="project" value="UniProtKB-KW"/>
</dbReference>
<dbReference type="AlphaFoldDB" id="A0A1G5SER6"/>
<dbReference type="PANTHER" id="PTHR22726:SF1">
    <property type="entry name" value="METALLOENDOPEPTIDASE OMA1, MITOCHONDRIAL"/>
    <property type="match status" value="1"/>
</dbReference>
<reference evidence="10 11" key="1">
    <citation type="submission" date="2016-10" db="EMBL/GenBank/DDBJ databases">
        <authorList>
            <person name="de Groot N.N."/>
        </authorList>
    </citation>
    <scope>NUCLEOTIDE SEQUENCE [LARGE SCALE GENOMIC DNA]</scope>
    <source>
        <strain evidence="10">1</strain>
    </source>
</reference>
<dbReference type="SUPFAM" id="SSF48452">
    <property type="entry name" value="TPR-like"/>
    <property type="match status" value="1"/>
</dbReference>
<dbReference type="Pfam" id="PF14559">
    <property type="entry name" value="TPR_19"/>
    <property type="match status" value="1"/>
</dbReference>
<sequence>MKYTALIIVLSMLFPYQVFGQTLPDLGDVSQATVTPRQERQIGLQIMRQIRADPSYLDDPEVADYLSRIGSRLVAVSDRYVFEHSFEFFALNNSEINAFAMPGGFMGFHSGLITAAQSESELAGVMAHEIAHVTQKHLARMISGSQYPGMIASIAALAIAILASRSNPQAGSAVMAATQAGMIQAQLNFTRKHEKEADRIGFDMLVKAGFDPHGMASFFERMQNASRYHESGAPSFLRTHPVTFERIADIQNRVREVSYRQVPDSIEFHLVRAKLRALQGSAFQKVSEFDARLQDRRYINETAERYGLIQALLRARQYGRAEKELNVLYQTIQSDPAAQPIKNHSLGKPIRIAGDYVQAAAMIDTLAAHVKFENGQVEDAFKLYQTALAAYPHYRALIYGYADALLQHGQPQKALDFTRKQLQILRNDIRLHQLEARSHEVLGNRLQQHQAQAEALILEGKYKQAIGQLEIALRQKHENFYQLSSVEARLRQLKEAVAEHEKDR</sequence>
<gene>
    <name evidence="10" type="ORF">NSMM_400171</name>
</gene>
<evidence type="ECO:0000256" key="8">
    <source>
        <dbReference type="SAM" id="SignalP"/>
    </source>
</evidence>
<keyword evidence="4" id="KW-0378">Hydrolase</keyword>
<evidence type="ECO:0000256" key="1">
    <source>
        <dbReference type="ARBA" id="ARBA00001947"/>
    </source>
</evidence>
<protein>
    <submittedName>
        <fullName evidence="10">Peptidase M48, Ste24p</fullName>
    </submittedName>
</protein>
<feature type="signal peptide" evidence="8">
    <location>
        <begin position="1"/>
        <end position="20"/>
    </location>
</feature>
<evidence type="ECO:0000313" key="10">
    <source>
        <dbReference type="EMBL" id="SCZ85693.1"/>
    </source>
</evidence>
<accession>A0A1G5SER6</accession>
<dbReference type="GO" id="GO:0004222">
    <property type="term" value="F:metalloendopeptidase activity"/>
    <property type="evidence" value="ECO:0007669"/>
    <property type="project" value="InterPro"/>
</dbReference>
<dbReference type="GO" id="GO:0051603">
    <property type="term" value="P:proteolysis involved in protein catabolic process"/>
    <property type="evidence" value="ECO:0007669"/>
    <property type="project" value="TreeGrafter"/>
</dbReference>
<dbReference type="RefSeq" id="WP_090286176.1">
    <property type="nucleotide sequence ID" value="NZ_FMWO01000048.1"/>
</dbReference>
<evidence type="ECO:0000313" key="11">
    <source>
        <dbReference type="Proteomes" id="UP000198729"/>
    </source>
</evidence>
<evidence type="ECO:0000256" key="4">
    <source>
        <dbReference type="ARBA" id="ARBA00022801"/>
    </source>
</evidence>
<keyword evidence="8" id="KW-0732">Signal</keyword>
<evidence type="ECO:0000256" key="3">
    <source>
        <dbReference type="ARBA" id="ARBA00022723"/>
    </source>
</evidence>
<dbReference type="Pfam" id="PF01435">
    <property type="entry name" value="Peptidase_M48"/>
    <property type="match status" value="1"/>
</dbReference>
<dbReference type="Proteomes" id="UP000198729">
    <property type="component" value="Unassembled WGS sequence"/>
</dbReference>
<dbReference type="CDD" id="cd07333">
    <property type="entry name" value="M48C_bepA_like"/>
    <property type="match status" value="1"/>
</dbReference>
<name>A0A1G5SER6_9PROT</name>
<keyword evidence="6" id="KW-0482">Metalloprotease</keyword>
<dbReference type="Gene3D" id="3.30.2010.10">
    <property type="entry name" value="Metalloproteases ('zincins'), catalytic domain"/>
    <property type="match status" value="1"/>
</dbReference>
<feature type="coiled-coil region" evidence="7">
    <location>
        <begin position="415"/>
        <end position="459"/>
    </location>
</feature>
<evidence type="ECO:0000256" key="2">
    <source>
        <dbReference type="ARBA" id="ARBA00022670"/>
    </source>
</evidence>
<keyword evidence="5" id="KW-0862">Zinc</keyword>
<feature type="domain" description="Peptidase M48" evidence="9">
    <location>
        <begin position="63"/>
        <end position="253"/>
    </location>
</feature>
<dbReference type="STRING" id="51642.NSMM_400171"/>
<evidence type="ECO:0000256" key="6">
    <source>
        <dbReference type="ARBA" id="ARBA00023049"/>
    </source>
</evidence>
<dbReference type="InterPro" id="IPR051156">
    <property type="entry name" value="Mito/Outer_Membr_Metalloprot"/>
</dbReference>
<organism evidence="10 11">
    <name type="scientific">Nitrosomonas mobilis</name>
    <dbReference type="NCBI Taxonomy" id="51642"/>
    <lineage>
        <taxon>Bacteria</taxon>
        <taxon>Pseudomonadati</taxon>
        <taxon>Pseudomonadota</taxon>
        <taxon>Betaproteobacteria</taxon>
        <taxon>Nitrosomonadales</taxon>
        <taxon>Nitrosomonadaceae</taxon>
        <taxon>Nitrosomonas</taxon>
    </lineage>
</organism>
<evidence type="ECO:0000256" key="7">
    <source>
        <dbReference type="SAM" id="Coils"/>
    </source>
</evidence>
<evidence type="ECO:0000259" key="9">
    <source>
        <dbReference type="Pfam" id="PF01435"/>
    </source>
</evidence>
<keyword evidence="3" id="KW-0479">Metal-binding</keyword>
<dbReference type="EMBL" id="FMWO01000048">
    <property type="protein sequence ID" value="SCZ85693.1"/>
    <property type="molecule type" value="Genomic_DNA"/>
</dbReference>
<keyword evidence="7" id="KW-0175">Coiled coil</keyword>
<dbReference type="Gene3D" id="1.25.40.10">
    <property type="entry name" value="Tetratricopeptide repeat domain"/>
    <property type="match status" value="1"/>
</dbReference>
<keyword evidence="2" id="KW-0645">Protease</keyword>
<evidence type="ECO:0000256" key="5">
    <source>
        <dbReference type="ARBA" id="ARBA00022833"/>
    </source>
</evidence>
<dbReference type="GO" id="GO:0016020">
    <property type="term" value="C:membrane"/>
    <property type="evidence" value="ECO:0007669"/>
    <property type="project" value="TreeGrafter"/>
</dbReference>
<dbReference type="OrthoDB" id="9810445at2"/>
<comment type="cofactor">
    <cofactor evidence="1">
        <name>Zn(2+)</name>
        <dbReference type="ChEBI" id="CHEBI:29105"/>
    </cofactor>
</comment>
<dbReference type="InterPro" id="IPR011990">
    <property type="entry name" value="TPR-like_helical_dom_sf"/>
</dbReference>
<feature type="chain" id="PRO_5011683250" evidence="8">
    <location>
        <begin position="21"/>
        <end position="504"/>
    </location>
</feature>
<dbReference type="InterPro" id="IPR001915">
    <property type="entry name" value="Peptidase_M48"/>
</dbReference>
<dbReference type="PANTHER" id="PTHR22726">
    <property type="entry name" value="METALLOENDOPEPTIDASE OMA1"/>
    <property type="match status" value="1"/>
</dbReference>